<dbReference type="Proteomes" id="UP000829494">
    <property type="component" value="Chromosome"/>
</dbReference>
<keyword evidence="3" id="KW-1185">Reference proteome</keyword>
<accession>A0ABY3ZC69</accession>
<reference evidence="2 3" key="1">
    <citation type="submission" date="2022-03" db="EMBL/GenBank/DDBJ databases">
        <title>Complete genome of Streptomyces rimosus ssp. rimosus R7 (=ATCC 10970).</title>
        <authorList>
            <person name="Beganovic S."/>
            <person name="Ruckert C."/>
            <person name="Busche T."/>
            <person name="Kalinowski J."/>
            <person name="Wittmann C."/>
        </authorList>
    </citation>
    <scope>NUCLEOTIDE SEQUENCE [LARGE SCALE GENOMIC DNA]</scope>
    <source>
        <strain evidence="2 3">R7</strain>
    </source>
</reference>
<gene>
    <name evidence="2" type="ORF">SRIMR7_37095</name>
</gene>
<evidence type="ECO:0000313" key="2">
    <source>
        <dbReference type="EMBL" id="UNZ07787.1"/>
    </source>
</evidence>
<proteinExistence type="predicted"/>
<sequence length="34" mass="3733">MITTKVGPGRDPSGRWLPHATPEQLRGQIEDGCE</sequence>
<name>A0ABY3ZC69_STRRM</name>
<protein>
    <recommendedName>
        <fullName evidence="4">Aldo/keto reductase</fullName>
    </recommendedName>
</protein>
<organism evidence="2 3">
    <name type="scientific">Streptomyces rimosus subsp. rimosus</name>
    <dbReference type="NCBI Taxonomy" id="132474"/>
    <lineage>
        <taxon>Bacteria</taxon>
        <taxon>Bacillati</taxon>
        <taxon>Actinomycetota</taxon>
        <taxon>Actinomycetes</taxon>
        <taxon>Kitasatosporales</taxon>
        <taxon>Streptomycetaceae</taxon>
        <taxon>Streptomyces</taxon>
    </lineage>
</organism>
<evidence type="ECO:0000256" key="1">
    <source>
        <dbReference type="SAM" id="MobiDB-lite"/>
    </source>
</evidence>
<evidence type="ECO:0008006" key="4">
    <source>
        <dbReference type="Google" id="ProtNLM"/>
    </source>
</evidence>
<feature type="region of interest" description="Disordered" evidence="1">
    <location>
        <begin position="1"/>
        <end position="34"/>
    </location>
</feature>
<evidence type="ECO:0000313" key="3">
    <source>
        <dbReference type="Proteomes" id="UP000829494"/>
    </source>
</evidence>
<dbReference type="EMBL" id="CP094298">
    <property type="protein sequence ID" value="UNZ07787.1"/>
    <property type="molecule type" value="Genomic_DNA"/>
</dbReference>